<keyword evidence="2" id="KW-0472">Membrane</keyword>
<reference evidence="4" key="1">
    <citation type="submission" date="2023-03" db="EMBL/GenBank/DDBJ databases">
        <authorList>
            <person name="Steffen K."/>
            <person name="Cardenas P."/>
        </authorList>
    </citation>
    <scope>NUCLEOTIDE SEQUENCE</scope>
</reference>
<feature type="region of interest" description="Disordered" evidence="1">
    <location>
        <begin position="405"/>
        <end position="431"/>
    </location>
</feature>
<evidence type="ECO:0000313" key="4">
    <source>
        <dbReference type="EMBL" id="CAI8054999.1"/>
    </source>
</evidence>
<feature type="transmembrane region" description="Helical" evidence="2">
    <location>
        <begin position="38"/>
        <end position="63"/>
    </location>
</feature>
<dbReference type="EMBL" id="CASHTH010004234">
    <property type="protein sequence ID" value="CAI8054999.1"/>
    <property type="molecule type" value="Genomic_DNA"/>
</dbReference>
<feature type="chain" id="PRO_5041428962" description="Death domain-containing protein" evidence="3">
    <location>
        <begin position="23"/>
        <end position="431"/>
    </location>
</feature>
<keyword evidence="5" id="KW-1185">Reference proteome</keyword>
<feature type="compositionally biased region" description="Basic and acidic residues" evidence="1">
    <location>
        <begin position="186"/>
        <end position="197"/>
    </location>
</feature>
<feature type="compositionally biased region" description="Pro residues" evidence="1">
    <location>
        <begin position="199"/>
        <end position="211"/>
    </location>
</feature>
<sequence>MGRAVETSAAVMALLLLPFASATFDYRNALDEDIATYILIGIAAVYFTATALLLLLAVCRCFVKAGKPKQKPLQNSNFERPSTTKKQLSTIHEDEEPFQSSRPQQKKASQRRVTRLRSDEEELITGEEGASLPPSPTETTATAAPPQPVRKVPDPRKKTSRSTGQATPPVRREPPRLPGAASPLEKTPETQRKETPRPNELPPLRNTPPPQRKQEPAAAYDFYSTKHAPIQRATNKRLDSPRMQQHKKLAISRPPDIALSSLPKRELNSPSNSSASEDLENFVSKLTVDEFKTPPTFKKTHLDTSFIVKNKGFLAGNTVGLLELRRKLEPLSRYWYQIGTGAKMPRERLQLLRKVCGQSHEDGLWKMCQLWLDFEPELTWDGVLEALRGREMGSHGAEVARDIERKLRPDFSPGGGSVRTSTHSDKSITML</sequence>
<comment type="caution">
    <text evidence="4">The sequence shown here is derived from an EMBL/GenBank/DDBJ whole genome shotgun (WGS) entry which is preliminary data.</text>
</comment>
<gene>
    <name evidence="4" type="ORF">GBAR_LOCUS30012</name>
</gene>
<keyword evidence="2" id="KW-1133">Transmembrane helix</keyword>
<feature type="signal peptide" evidence="3">
    <location>
        <begin position="1"/>
        <end position="22"/>
    </location>
</feature>
<evidence type="ECO:0000313" key="5">
    <source>
        <dbReference type="Proteomes" id="UP001174909"/>
    </source>
</evidence>
<accession>A0AA35XF17</accession>
<dbReference type="Proteomes" id="UP001174909">
    <property type="component" value="Unassembled WGS sequence"/>
</dbReference>
<evidence type="ECO:0000256" key="1">
    <source>
        <dbReference type="SAM" id="MobiDB-lite"/>
    </source>
</evidence>
<name>A0AA35XF17_GEOBA</name>
<protein>
    <recommendedName>
        <fullName evidence="6">Death domain-containing protein</fullName>
    </recommendedName>
</protein>
<keyword evidence="2" id="KW-0812">Transmembrane</keyword>
<evidence type="ECO:0008006" key="6">
    <source>
        <dbReference type="Google" id="ProtNLM"/>
    </source>
</evidence>
<feature type="compositionally biased region" description="Polar residues" evidence="1">
    <location>
        <begin position="72"/>
        <end position="90"/>
    </location>
</feature>
<feature type="region of interest" description="Disordered" evidence="1">
    <location>
        <begin position="68"/>
        <end position="277"/>
    </location>
</feature>
<evidence type="ECO:0000256" key="3">
    <source>
        <dbReference type="SAM" id="SignalP"/>
    </source>
</evidence>
<evidence type="ECO:0000256" key="2">
    <source>
        <dbReference type="SAM" id="Phobius"/>
    </source>
</evidence>
<proteinExistence type="predicted"/>
<feature type="compositionally biased region" description="Basic residues" evidence="1">
    <location>
        <begin position="104"/>
        <end position="115"/>
    </location>
</feature>
<organism evidence="4 5">
    <name type="scientific">Geodia barretti</name>
    <name type="common">Barrett's horny sponge</name>
    <dbReference type="NCBI Taxonomy" id="519541"/>
    <lineage>
        <taxon>Eukaryota</taxon>
        <taxon>Metazoa</taxon>
        <taxon>Porifera</taxon>
        <taxon>Demospongiae</taxon>
        <taxon>Heteroscleromorpha</taxon>
        <taxon>Tetractinellida</taxon>
        <taxon>Astrophorina</taxon>
        <taxon>Geodiidae</taxon>
        <taxon>Geodia</taxon>
    </lineage>
</organism>
<keyword evidence="3" id="KW-0732">Signal</keyword>
<feature type="compositionally biased region" description="Basic and acidic residues" evidence="1">
    <location>
        <begin position="422"/>
        <end position="431"/>
    </location>
</feature>
<dbReference type="AlphaFoldDB" id="A0AA35XF17"/>